<gene>
    <name evidence="2" type="ORF">DSLASN_38420</name>
</gene>
<dbReference type="SUPFAM" id="SSF51735">
    <property type="entry name" value="NAD(P)-binding Rossmann-fold domains"/>
    <property type="match status" value="1"/>
</dbReference>
<dbReference type="RefSeq" id="WP_236889618.1">
    <property type="nucleotide sequence ID" value="NZ_AP024488.1"/>
</dbReference>
<dbReference type="InterPro" id="IPR003148">
    <property type="entry name" value="RCK_N"/>
</dbReference>
<dbReference type="Pfam" id="PF02254">
    <property type="entry name" value="TrkA_N"/>
    <property type="match status" value="1"/>
</dbReference>
<dbReference type="Proteomes" id="UP001320148">
    <property type="component" value="Chromosome"/>
</dbReference>
<feature type="domain" description="RCK C-terminal" evidence="1">
    <location>
        <begin position="134"/>
        <end position="218"/>
    </location>
</feature>
<protein>
    <submittedName>
        <fullName evidence="2">Potassium transporter Trk</fullName>
    </submittedName>
</protein>
<evidence type="ECO:0000259" key="1">
    <source>
        <dbReference type="PROSITE" id="PS51202"/>
    </source>
</evidence>
<dbReference type="InterPro" id="IPR036291">
    <property type="entry name" value="NAD(P)-bd_dom_sf"/>
</dbReference>
<dbReference type="InterPro" id="IPR036721">
    <property type="entry name" value="RCK_C_sf"/>
</dbReference>
<dbReference type="PROSITE" id="PS51202">
    <property type="entry name" value="RCK_C"/>
    <property type="match status" value="1"/>
</dbReference>
<dbReference type="EMBL" id="AP024488">
    <property type="protein sequence ID" value="BCS98210.1"/>
    <property type="molecule type" value="Genomic_DNA"/>
</dbReference>
<dbReference type="PANTHER" id="PTHR43833:SF7">
    <property type="entry name" value="KTR SYSTEM POTASSIUM UPTAKE PROTEIN C"/>
    <property type="match status" value="1"/>
</dbReference>
<dbReference type="Gene3D" id="3.40.50.720">
    <property type="entry name" value="NAD(P)-binding Rossmann-like Domain"/>
    <property type="match status" value="1"/>
</dbReference>
<accession>A0ABM7PM89</accession>
<dbReference type="SUPFAM" id="SSF116726">
    <property type="entry name" value="TrkA C-terminal domain-like"/>
    <property type="match status" value="1"/>
</dbReference>
<evidence type="ECO:0000313" key="3">
    <source>
        <dbReference type="Proteomes" id="UP001320148"/>
    </source>
</evidence>
<evidence type="ECO:0000313" key="2">
    <source>
        <dbReference type="EMBL" id="BCS98210.1"/>
    </source>
</evidence>
<keyword evidence="3" id="KW-1185">Reference proteome</keyword>
<name>A0ABM7PM89_9BACT</name>
<dbReference type="InterPro" id="IPR006037">
    <property type="entry name" value="RCK_C"/>
</dbReference>
<dbReference type="Gene3D" id="3.30.70.1450">
    <property type="entry name" value="Regulator of K+ conductance, C-terminal domain"/>
    <property type="match status" value="1"/>
</dbReference>
<dbReference type="Pfam" id="PF02080">
    <property type="entry name" value="TrkA_C"/>
    <property type="match status" value="1"/>
</dbReference>
<reference evidence="2 3" key="1">
    <citation type="submission" date="2021-02" db="EMBL/GenBank/DDBJ databases">
        <title>Complete genome of Desulfoluna sp. strain ASN36.</title>
        <authorList>
            <person name="Takahashi A."/>
            <person name="Kojima H."/>
            <person name="Fukui M."/>
        </authorList>
    </citation>
    <scope>NUCLEOTIDE SEQUENCE [LARGE SCALE GENOMIC DNA]</scope>
    <source>
        <strain evidence="2 3">ASN36</strain>
    </source>
</reference>
<dbReference type="InterPro" id="IPR050721">
    <property type="entry name" value="Trk_Ktr_HKT_K-transport"/>
</dbReference>
<sequence>MKQFAVIGIGSYGWYLACHLYEKGHDVLAIDVDEGLVQKIKSHVTRAVVADTTDPEALAGLGLPEMDRVVVCIGSILSNSILTVLNLQELGVTSLMAKSISEAHARILHKIGVGEVFFPEKDLAISMAEKLHTPDMLDYLPFIEGYGIVQMAVPSSFTGKQLKELNLINRFGVQVVAIKEFVPEKMHMIPTADFVLKESDMMVLLGPDKSIDKIRKVS</sequence>
<organism evidence="2 3">
    <name type="scientific">Desulfoluna limicola</name>
    <dbReference type="NCBI Taxonomy" id="2810562"/>
    <lineage>
        <taxon>Bacteria</taxon>
        <taxon>Pseudomonadati</taxon>
        <taxon>Thermodesulfobacteriota</taxon>
        <taxon>Desulfobacteria</taxon>
        <taxon>Desulfobacterales</taxon>
        <taxon>Desulfolunaceae</taxon>
        <taxon>Desulfoluna</taxon>
    </lineage>
</organism>
<proteinExistence type="predicted"/>
<dbReference type="PANTHER" id="PTHR43833">
    <property type="entry name" value="POTASSIUM CHANNEL PROTEIN 2-RELATED-RELATED"/>
    <property type="match status" value="1"/>
</dbReference>